<dbReference type="Proteomes" id="UP001069802">
    <property type="component" value="Unassembled WGS sequence"/>
</dbReference>
<dbReference type="InterPro" id="IPR029024">
    <property type="entry name" value="TerB-like"/>
</dbReference>
<keyword evidence="3" id="KW-1185">Reference proteome</keyword>
<sequence>MLNRIKELFTGASEAAGKNVGRTGDVKVAAAALMVEAARMDEDFGEDERKKIFQLLEMHFGLSREESEDLLNLAEEKAGESSQLFGFTRLLKESYSLEERIGVMEMLWEVAYADGELHHFEASLMRRIAGLLYVPDHDNGNARKKALARLGLTG</sequence>
<protein>
    <submittedName>
        <fullName evidence="2">TerB family tellurite resistance protein</fullName>
    </submittedName>
</protein>
<dbReference type="EMBL" id="JAPWGY010000003">
    <property type="protein sequence ID" value="MCZ4281460.1"/>
    <property type="molecule type" value="Genomic_DNA"/>
</dbReference>
<organism evidence="2 3">
    <name type="scientific">Kiloniella laminariae</name>
    <dbReference type="NCBI Taxonomy" id="454162"/>
    <lineage>
        <taxon>Bacteria</taxon>
        <taxon>Pseudomonadati</taxon>
        <taxon>Pseudomonadota</taxon>
        <taxon>Alphaproteobacteria</taxon>
        <taxon>Rhodospirillales</taxon>
        <taxon>Kiloniellaceae</taxon>
        <taxon>Kiloniella</taxon>
    </lineage>
</organism>
<reference evidence="2" key="1">
    <citation type="submission" date="2022-12" db="EMBL/GenBank/DDBJ databases">
        <title>Bacterial isolates from different developmental stages of Nematostella vectensis.</title>
        <authorList>
            <person name="Fraune S."/>
        </authorList>
    </citation>
    <scope>NUCLEOTIDE SEQUENCE</scope>
    <source>
        <strain evidence="2">G21630-S1</strain>
    </source>
</reference>
<dbReference type="InterPro" id="IPR007791">
    <property type="entry name" value="DjlA_N"/>
</dbReference>
<dbReference type="Gene3D" id="1.10.3680.10">
    <property type="entry name" value="TerB-like"/>
    <property type="match status" value="1"/>
</dbReference>
<name>A0ABT4LKI0_9PROT</name>
<proteinExistence type="predicted"/>
<dbReference type="SUPFAM" id="SSF158682">
    <property type="entry name" value="TerB-like"/>
    <property type="match status" value="1"/>
</dbReference>
<dbReference type="CDD" id="cd07313">
    <property type="entry name" value="terB_like_2"/>
    <property type="match status" value="1"/>
</dbReference>
<evidence type="ECO:0000313" key="3">
    <source>
        <dbReference type="Proteomes" id="UP001069802"/>
    </source>
</evidence>
<feature type="domain" description="Co-chaperone DjlA N-terminal" evidence="1">
    <location>
        <begin position="28"/>
        <end position="143"/>
    </location>
</feature>
<comment type="caution">
    <text evidence="2">The sequence shown here is derived from an EMBL/GenBank/DDBJ whole genome shotgun (WGS) entry which is preliminary data.</text>
</comment>
<accession>A0ABT4LKI0</accession>
<dbReference type="Pfam" id="PF05099">
    <property type="entry name" value="TerB"/>
    <property type="match status" value="1"/>
</dbReference>
<evidence type="ECO:0000313" key="2">
    <source>
        <dbReference type="EMBL" id="MCZ4281460.1"/>
    </source>
</evidence>
<evidence type="ECO:0000259" key="1">
    <source>
        <dbReference type="Pfam" id="PF05099"/>
    </source>
</evidence>
<gene>
    <name evidence="2" type="ORF">O4H49_11770</name>
</gene>
<dbReference type="RefSeq" id="WP_269423609.1">
    <property type="nucleotide sequence ID" value="NZ_JAPWGY010000003.1"/>
</dbReference>